<comment type="caution">
    <text evidence="7">The sequence shown here is derived from an EMBL/GenBank/DDBJ whole genome shotgun (WGS) entry which is preliminary data.</text>
</comment>
<dbReference type="GO" id="GO:0004151">
    <property type="term" value="F:dihydroorotase activity"/>
    <property type="evidence" value="ECO:0007669"/>
    <property type="project" value="UniProtKB-EC"/>
</dbReference>
<evidence type="ECO:0000256" key="1">
    <source>
        <dbReference type="ARBA" id="ARBA00001947"/>
    </source>
</evidence>
<dbReference type="NCBIfam" id="NF005751">
    <property type="entry name" value="PRK07575.1"/>
    <property type="match status" value="1"/>
</dbReference>
<dbReference type="RefSeq" id="WP_171186835.1">
    <property type="nucleotide sequence ID" value="NZ_WTPX01000063.1"/>
</dbReference>
<dbReference type="InterPro" id="IPR032466">
    <property type="entry name" value="Metal_Hydrolase"/>
</dbReference>
<dbReference type="InterPro" id="IPR002195">
    <property type="entry name" value="Dihydroorotase_CS"/>
</dbReference>
<comment type="cofactor">
    <cofactor evidence="1">
        <name>Zn(2+)</name>
        <dbReference type="ChEBI" id="CHEBI:29105"/>
    </cofactor>
</comment>
<keyword evidence="5 7" id="KW-0378">Hydrolase</keyword>
<dbReference type="PANTHER" id="PTHR43668">
    <property type="entry name" value="ALLANTOINASE"/>
    <property type="match status" value="1"/>
</dbReference>
<dbReference type="EC" id="3.5.2.3" evidence="7"/>
<evidence type="ECO:0000256" key="4">
    <source>
        <dbReference type="ARBA" id="ARBA00022723"/>
    </source>
</evidence>
<dbReference type="PROSITE" id="PS00483">
    <property type="entry name" value="DIHYDROOROTASE_2"/>
    <property type="match status" value="1"/>
</dbReference>
<comment type="similarity">
    <text evidence="3">Belongs to the metallo-dependent hydrolases superfamily. DHOase family. Class I DHOase subfamily.</text>
</comment>
<feature type="domain" description="Amidohydrolase-related" evidence="6">
    <location>
        <begin position="51"/>
        <end position="423"/>
    </location>
</feature>
<evidence type="ECO:0000256" key="2">
    <source>
        <dbReference type="ARBA" id="ARBA00002368"/>
    </source>
</evidence>
<dbReference type="CDD" id="cd01318">
    <property type="entry name" value="DHOase_IIb"/>
    <property type="match status" value="1"/>
</dbReference>
<proteinExistence type="inferred from homology"/>
<dbReference type="Gene3D" id="3.20.20.140">
    <property type="entry name" value="Metal-dependent hydrolases"/>
    <property type="match status" value="1"/>
</dbReference>
<dbReference type="InterPro" id="IPR006680">
    <property type="entry name" value="Amidohydro-rel"/>
</dbReference>
<dbReference type="Gene3D" id="2.30.40.10">
    <property type="entry name" value="Urease, subunit C, domain 1"/>
    <property type="match status" value="1"/>
</dbReference>
<keyword evidence="4" id="KW-0479">Metal-binding</keyword>
<comment type="function">
    <text evidence="2">Catalyzes the reversible cyclization of carbamoyl aspartate to dihydroorotate.</text>
</comment>
<dbReference type="PANTHER" id="PTHR43668:SF4">
    <property type="entry name" value="ALLANTOINASE"/>
    <property type="match status" value="1"/>
</dbReference>
<evidence type="ECO:0000313" key="8">
    <source>
        <dbReference type="Proteomes" id="UP000609651"/>
    </source>
</evidence>
<keyword evidence="8" id="KW-1185">Reference proteome</keyword>
<dbReference type="Pfam" id="PF01979">
    <property type="entry name" value="Amidohydro_1"/>
    <property type="match status" value="1"/>
</dbReference>
<dbReference type="Proteomes" id="UP000609651">
    <property type="component" value="Unassembled WGS sequence"/>
</dbReference>
<dbReference type="EMBL" id="WTPX01000063">
    <property type="protein sequence ID" value="NNJ26128.1"/>
    <property type="molecule type" value="Genomic_DNA"/>
</dbReference>
<dbReference type="InterPro" id="IPR050138">
    <property type="entry name" value="DHOase/Allantoinase_Hydrolase"/>
</dbReference>
<dbReference type="SUPFAM" id="SSF51338">
    <property type="entry name" value="Composite domain of metallo-dependent hydrolases"/>
    <property type="match status" value="1"/>
</dbReference>
<accession>A0ABX1VDE7</accession>
<evidence type="ECO:0000313" key="7">
    <source>
        <dbReference type="EMBL" id="NNJ26128.1"/>
    </source>
</evidence>
<evidence type="ECO:0000259" key="6">
    <source>
        <dbReference type="Pfam" id="PF01979"/>
    </source>
</evidence>
<evidence type="ECO:0000256" key="3">
    <source>
        <dbReference type="ARBA" id="ARBA00010286"/>
    </source>
</evidence>
<dbReference type="SUPFAM" id="SSF51556">
    <property type="entry name" value="Metallo-dependent hydrolases"/>
    <property type="match status" value="1"/>
</dbReference>
<sequence>MASRTLLRGGDAVLPTGTTRVDLLLEDGVLRVDPPSSAQADEVVDCTGKLIFPGIVDDQVHLRDPGLTQKEDLRTGTTAAAAGGVTTVLEMPNTVPNTTTRAIWEAKNKIAEAKCLVNWGFYMGATPENIDELKAADRRRTPGIKIFIGSSTGDLLVDSQAALERIFAETDLPLCAHCEDESTVRANRQAVQERLGDPPWPIRVHSDIRNEEAAVVSVRRAIDLSTRHDHRFHVLHVSTAGELAEIAQAGPQITAEVCPHHLLFDVGDYDRLGSKVQMNPAIKSATDRAAMWQALAEGKTIQVVATDHAPHTLDEKAADYPASPSGLPALENSLSLLLTHGPANGVTVDRIAAAMCDAPARVWGLVGKGRLEDGYDADVCLVDPAESFTVRNEEQFTKNRWSPWDGETLTGRVVETFVGGNRVFSRSGGTATVNEAIRGRAVRCDHARGGFHATPDGIGLA</sequence>
<name>A0ABX1VDE7_9PLAN</name>
<gene>
    <name evidence="7" type="primary">pyrC_2</name>
    <name evidence="7" type="ORF">LzC2_22080</name>
</gene>
<dbReference type="InterPro" id="IPR011059">
    <property type="entry name" value="Metal-dep_hydrolase_composite"/>
</dbReference>
<dbReference type="NCBIfam" id="TIGR00857">
    <property type="entry name" value="pyrC_multi"/>
    <property type="match status" value="1"/>
</dbReference>
<evidence type="ECO:0000256" key="5">
    <source>
        <dbReference type="ARBA" id="ARBA00022801"/>
    </source>
</evidence>
<reference evidence="7 8" key="1">
    <citation type="journal article" date="2020" name="Syst. Appl. Microbiol.">
        <title>Alienimonas chondri sp. nov., a novel planctomycete isolated from the biofilm of the red alga Chondrus crispus.</title>
        <authorList>
            <person name="Vitorino I."/>
            <person name="Albuquerque L."/>
            <person name="Wiegand S."/>
            <person name="Kallscheuer N."/>
            <person name="da Costa M.S."/>
            <person name="Lobo-da-Cunha A."/>
            <person name="Jogler C."/>
            <person name="Lage O.M."/>
        </authorList>
    </citation>
    <scope>NUCLEOTIDE SEQUENCE [LARGE SCALE GENOMIC DNA]</scope>
    <source>
        <strain evidence="7 8">LzC2</strain>
    </source>
</reference>
<organism evidence="7 8">
    <name type="scientific">Alienimonas chondri</name>
    <dbReference type="NCBI Taxonomy" id="2681879"/>
    <lineage>
        <taxon>Bacteria</taxon>
        <taxon>Pseudomonadati</taxon>
        <taxon>Planctomycetota</taxon>
        <taxon>Planctomycetia</taxon>
        <taxon>Planctomycetales</taxon>
        <taxon>Planctomycetaceae</taxon>
        <taxon>Alienimonas</taxon>
    </lineage>
</organism>
<protein>
    <submittedName>
        <fullName evidence="7">Dihydroorotase</fullName>
        <ecNumber evidence="7">3.5.2.3</ecNumber>
    </submittedName>
</protein>